<evidence type="ECO:0000313" key="2">
    <source>
        <dbReference type="EnsemblMetazoa" id="GMOY006141-PA"/>
    </source>
</evidence>
<proteinExistence type="predicted"/>
<evidence type="ECO:0000256" key="1">
    <source>
        <dbReference type="SAM" id="Coils"/>
    </source>
</evidence>
<keyword evidence="3" id="KW-1185">Reference proteome</keyword>
<dbReference type="PhylomeDB" id="A0A1B0FQJ8"/>
<organism evidence="2 3">
    <name type="scientific">Glossina morsitans morsitans</name>
    <name type="common">Savannah tsetse fly</name>
    <dbReference type="NCBI Taxonomy" id="37546"/>
    <lineage>
        <taxon>Eukaryota</taxon>
        <taxon>Metazoa</taxon>
        <taxon>Ecdysozoa</taxon>
        <taxon>Arthropoda</taxon>
        <taxon>Hexapoda</taxon>
        <taxon>Insecta</taxon>
        <taxon>Pterygota</taxon>
        <taxon>Neoptera</taxon>
        <taxon>Endopterygota</taxon>
        <taxon>Diptera</taxon>
        <taxon>Brachycera</taxon>
        <taxon>Muscomorpha</taxon>
        <taxon>Hippoboscoidea</taxon>
        <taxon>Glossinidae</taxon>
        <taxon>Glossina</taxon>
    </lineage>
</organism>
<name>A0A1B0FQJ8_GLOMM</name>
<evidence type="ECO:0000313" key="3">
    <source>
        <dbReference type="Proteomes" id="UP000092444"/>
    </source>
</evidence>
<dbReference type="AlphaFoldDB" id="A0A1B0FQJ8"/>
<dbReference type="Proteomes" id="UP000092444">
    <property type="component" value="Unassembled WGS sequence"/>
</dbReference>
<dbReference type="EMBL" id="CCAG010014031">
    <property type="status" value="NOT_ANNOTATED_CDS"/>
    <property type="molecule type" value="Genomic_DNA"/>
</dbReference>
<accession>A0A1B0FQJ8</accession>
<sequence length="118" mass="14193">MVQVKYTRDRHTPYIACMYQSYVKEKLFNTEFNLKFRTALKEICRKCDLLKGAVEACMNEEKELYLRQSQDLRLQNAERARNCLAEEQKKAKGESQRISWILIYFCKKHSRTQNSLFR</sequence>
<dbReference type="VEuPathDB" id="VectorBase:GMOY006141"/>
<feature type="coiled-coil region" evidence="1">
    <location>
        <begin position="67"/>
        <end position="94"/>
    </location>
</feature>
<protein>
    <submittedName>
        <fullName evidence="2">Uncharacterized protein</fullName>
    </submittedName>
</protein>
<reference evidence="2" key="1">
    <citation type="submission" date="2020-05" db="UniProtKB">
        <authorList>
            <consortium name="EnsemblMetazoa"/>
        </authorList>
    </citation>
    <scope>IDENTIFICATION</scope>
    <source>
        <strain evidence="2">Yale</strain>
    </source>
</reference>
<keyword evidence="1" id="KW-0175">Coiled coil</keyword>
<dbReference type="EnsemblMetazoa" id="GMOY006141-RA">
    <property type="protein sequence ID" value="GMOY006141-PA"/>
    <property type="gene ID" value="GMOY006141"/>
</dbReference>